<feature type="transmembrane region" description="Helical" evidence="7">
    <location>
        <begin position="369"/>
        <end position="388"/>
    </location>
</feature>
<dbReference type="GO" id="GO:0022857">
    <property type="term" value="F:transmembrane transporter activity"/>
    <property type="evidence" value="ECO:0007669"/>
    <property type="project" value="InterPro"/>
</dbReference>
<dbReference type="PANTHER" id="PTHR43791">
    <property type="entry name" value="PERMEASE-RELATED"/>
    <property type="match status" value="1"/>
</dbReference>
<dbReference type="OrthoDB" id="3639251at2759"/>
<evidence type="ECO:0000256" key="3">
    <source>
        <dbReference type="ARBA" id="ARBA00022692"/>
    </source>
</evidence>
<dbReference type="AlphaFoldDB" id="A0A9P5MRA3"/>
<keyword evidence="2" id="KW-0813">Transport</keyword>
<dbReference type="GO" id="GO:0016020">
    <property type="term" value="C:membrane"/>
    <property type="evidence" value="ECO:0007669"/>
    <property type="project" value="UniProtKB-SubCell"/>
</dbReference>
<keyword evidence="3 7" id="KW-0812">Transmembrane</keyword>
<name>A0A9P5MRA3_9AGAM</name>
<keyword evidence="10" id="KW-1185">Reference proteome</keyword>
<proteinExistence type="inferred from homology"/>
<gene>
    <name evidence="9" type="ORF">DFH94DRAFT_766685</name>
</gene>
<feature type="transmembrane region" description="Helical" evidence="7">
    <location>
        <begin position="400"/>
        <end position="422"/>
    </location>
</feature>
<evidence type="ECO:0000259" key="8">
    <source>
        <dbReference type="PROSITE" id="PS50850"/>
    </source>
</evidence>
<accession>A0A9P5MRA3</accession>
<keyword evidence="4 7" id="KW-1133">Transmembrane helix</keyword>
<reference evidence="9" key="1">
    <citation type="submission" date="2019-10" db="EMBL/GenBank/DDBJ databases">
        <authorList>
            <consortium name="DOE Joint Genome Institute"/>
            <person name="Kuo A."/>
            <person name="Miyauchi S."/>
            <person name="Kiss E."/>
            <person name="Drula E."/>
            <person name="Kohler A."/>
            <person name="Sanchez-Garcia M."/>
            <person name="Andreopoulos B."/>
            <person name="Barry K.W."/>
            <person name="Bonito G."/>
            <person name="Buee M."/>
            <person name="Carver A."/>
            <person name="Chen C."/>
            <person name="Cichocki N."/>
            <person name="Clum A."/>
            <person name="Culley D."/>
            <person name="Crous P.W."/>
            <person name="Fauchery L."/>
            <person name="Girlanda M."/>
            <person name="Hayes R."/>
            <person name="Keri Z."/>
            <person name="LaButti K."/>
            <person name="Lipzen A."/>
            <person name="Lombard V."/>
            <person name="Magnuson J."/>
            <person name="Maillard F."/>
            <person name="Morin E."/>
            <person name="Murat C."/>
            <person name="Nolan M."/>
            <person name="Ohm R."/>
            <person name="Pangilinan J."/>
            <person name="Pereira M."/>
            <person name="Perotto S."/>
            <person name="Peter M."/>
            <person name="Riley R."/>
            <person name="Sitrit Y."/>
            <person name="Stielow B."/>
            <person name="Szollosi G."/>
            <person name="Zifcakova L."/>
            <person name="Stursova M."/>
            <person name="Spatafora J.W."/>
            <person name="Tedersoo L."/>
            <person name="Vaario L.-M."/>
            <person name="Yamada A."/>
            <person name="Yan M."/>
            <person name="Wang P."/>
            <person name="Xu J."/>
            <person name="Bruns T."/>
            <person name="Baldrian P."/>
            <person name="Vilgalys R."/>
            <person name="Henrissat B."/>
            <person name="Grigoriev I.V."/>
            <person name="Hibbett D."/>
            <person name="Nagy L.G."/>
            <person name="Martin F.M."/>
        </authorList>
    </citation>
    <scope>NUCLEOTIDE SEQUENCE</scope>
    <source>
        <strain evidence="9">Prilba</strain>
    </source>
</reference>
<evidence type="ECO:0000256" key="2">
    <source>
        <dbReference type="ARBA" id="ARBA00022448"/>
    </source>
</evidence>
<dbReference type="InterPro" id="IPR036259">
    <property type="entry name" value="MFS_trans_sf"/>
</dbReference>
<dbReference type="EMBL" id="WHVB01000020">
    <property type="protein sequence ID" value="KAF8472401.1"/>
    <property type="molecule type" value="Genomic_DNA"/>
</dbReference>
<feature type="transmembrane region" description="Helical" evidence="7">
    <location>
        <begin position="267"/>
        <end position="293"/>
    </location>
</feature>
<evidence type="ECO:0000256" key="5">
    <source>
        <dbReference type="ARBA" id="ARBA00023136"/>
    </source>
</evidence>
<dbReference type="PANTHER" id="PTHR43791:SF39">
    <property type="entry name" value="TRANSPORTER LIZ1_SEO1, PUTATIVE (AFU_ORTHOLOGUE AFUA_3G00980)-RELATED"/>
    <property type="match status" value="1"/>
</dbReference>
<keyword evidence="5 7" id="KW-0472">Membrane</keyword>
<dbReference type="InterPro" id="IPR011701">
    <property type="entry name" value="MFS"/>
</dbReference>
<feature type="domain" description="Major facilitator superfamily (MFS) profile" evidence="8">
    <location>
        <begin position="37"/>
        <end position="468"/>
    </location>
</feature>
<comment type="caution">
    <text evidence="9">The sequence shown here is derived from an EMBL/GenBank/DDBJ whole genome shotgun (WGS) entry which is preliminary data.</text>
</comment>
<evidence type="ECO:0000256" key="4">
    <source>
        <dbReference type="ARBA" id="ARBA00022989"/>
    </source>
</evidence>
<organism evidence="9 10">
    <name type="scientific">Russula ochroleuca</name>
    <dbReference type="NCBI Taxonomy" id="152965"/>
    <lineage>
        <taxon>Eukaryota</taxon>
        <taxon>Fungi</taxon>
        <taxon>Dikarya</taxon>
        <taxon>Basidiomycota</taxon>
        <taxon>Agaricomycotina</taxon>
        <taxon>Agaricomycetes</taxon>
        <taxon>Russulales</taxon>
        <taxon>Russulaceae</taxon>
        <taxon>Russula</taxon>
    </lineage>
</organism>
<feature type="transmembrane region" description="Helical" evidence="7">
    <location>
        <begin position="314"/>
        <end position="330"/>
    </location>
</feature>
<dbReference type="Proteomes" id="UP000759537">
    <property type="component" value="Unassembled WGS sequence"/>
</dbReference>
<sequence length="468" mass="53021">MTVVTKQEARPWSSYIWDAWNKSPEERLFLRRLDACLITYATLSYFSKYLDQQNVINAYVSGMKEDLHLHGNQLNYITTSWTVGYVIGQIPSNMLITRVRPSIWIPTMELIWGSLTMCLAASDSFSTLCAIRFFIGLAESTFFPAIQYVIGSWYKQEELAKRSCIFHTASAVGPMVSGFLQAGIYNGLNGRGGLAGWKWLFILDGVISIPIALLGYLVMPDLPSTTKPSVFFTQEQLDIAQKRMDSVGRKPPAKFTKEKVLGFFSTWHIYTLVPLHVFFVNGGGGTTSMIFWLKSFNKPGHIVYTIGQINTYPFGIYSVQIVTTLVYAWWSDAVVSRWPPIVFAGTWSIITYIVLAATPVYTDIARRWTFYYFTGCLGGISGLIMAWVNELNSHDGEKRAFVAASCNSWAYVIQAWLPILVFPQVEQPRVFKGNVTMAFINFSMSKHYASRVTHSSFHHLRRHVASYQ</sequence>
<dbReference type="PROSITE" id="PS50850">
    <property type="entry name" value="MFS"/>
    <property type="match status" value="1"/>
</dbReference>
<feature type="transmembrane region" description="Helical" evidence="7">
    <location>
        <begin position="199"/>
        <end position="219"/>
    </location>
</feature>
<feature type="transmembrane region" description="Helical" evidence="7">
    <location>
        <begin position="342"/>
        <end position="362"/>
    </location>
</feature>
<evidence type="ECO:0000256" key="1">
    <source>
        <dbReference type="ARBA" id="ARBA00004141"/>
    </source>
</evidence>
<dbReference type="SUPFAM" id="SSF103473">
    <property type="entry name" value="MFS general substrate transporter"/>
    <property type="match status" value="1"/>
</dbReference>
<dbReference type="Gene3D" id="1.20.1250.20">
    <property type="entry name" value="MFS general substrate transporter like domains"/>
    <property type="match status" value="1"/>
</dbReference>
<protein>
    <submittedName>
        <fullName evidence="9">MFS general substrate transporter</fullName>
    </submittedName>
</protein>
<evidence type="ECO:0000256" key="6">
    <source>
        <dbReference type="ARBA" id="ARBA00037968"/>
    </source>
</evidence>
<evidence type="ECO:0000256" key="7">
    <source>
        <dbReference type="SAM" id="Phobius"/>
    </source>
</evidence>
<evidence type="ECO:0000313" key="9">
    <source>
        <dbReference type="EMBL" id="KAF8472401.1"/>
    </source>
</evidence>
<dbReference type="FunFam" id="1.20.1250.20:FF:000065">
    <property type="entry name" value="Putative MFS pantothenate transporter"/>
    <property type="match status" value="1"/>
</dbReference>
<comment type="subcellular location">
    <subcellularLocation>
        <location evidence="1">Membrane</location>
        <topology evidence="1">Multi-pass membrane protein</topology>
    </subcellularLocation>
</comment>
<comment type="similarity">
    <text evidence="6">Belongs to the major facilitator superfamily. Allantoate permease family.</text>
</comment>
<dbReference type="Pfam" id="PF07690">
    <property type="entry name" value="MFS_1"/>
    <property type="match status" value="1"/>
</dbReference>
<dbReference type="InterPro" id="IPR020846">
    <property type="entry name" value="MFS_dom"/>
</dbReference>
<reference evidence="9" key="2">
    <citation type="journal article" date="2020" name="Nat. Commun.">
        <title>Large-scale genome sequencing of mycorrhizal fungi provides insights into the early evolution of symbiotic traits.</title>
        <authorList>
            <person name="Miyauchi S."/>
            <person name="Kiss E."/>
            <person name="Kuo A."/>
            <person name="Drula E."/>
            <person name="Kohler A."/>
            <person name="Sanchez-Garcia M."/>
            <person name="Morin E."/>
            <person name="Andreopoulos B."/>
            <person name="Barry K.W."/>
            <person name="Bonito G."/>
            <person name="Buee M."/>
            <person name="Carver A."/>
            <person name="Chen C."/>
            <person name="Cichocki N."/>
            <person name="Clum A."/>
            <person name="Culley D."/>
            <person name="Crous P.W."/>
            <person name="Fauchery L."/>
            <person name="Girlanda M."/>
            <person name="Hayes R.D."/>
            <person name="Keri Z."/>
            <person name="LaButti K."/>
            <person name="Lipzen A."/>
            <person name="Lombard V."/>
            <person name="Magnuson J."/>
            <person name="Maillard F."/>
            <person name="Murat C."/>
            <person name="Nolan M."/>
            <person name="Ohm R.A."/>
            <person name="Pangilinan J."/>
            <person name="Pereira M.F."/>
            <person name="Perotto S."/>
            <person name="Peter M."/>
            <person name="Pfister S."/>
            <person name="Riley R."/>
            <person name="Sitrit Y."/>
            <person name="Stielow J.B."/>
            <person name="Szollosi G."/>
            <person name="Zifcakova L."/>
            <person name="Stursova M."/>
            <person name="Spatafora J.W."/>
            <person name="Tedersoo L."/>
            <person name="Vaario L.M."/>
            <person name="Yamada A."/>
            <person name="Yan M."/>
            <person name="Wang P."/>
            <person name="Xu J."/>
            <person name="Bruns T."/>
            <person name="Baldrian P."/>
            <person name="Vilgalys R."/>
            <person name="Dunand C."/>
            <person name="Henrissat B."/>
            <person name="Grigoriev I.V."/>
            <person name="Hibbett D."/>
            <person name="Nagy L.G."/>
            <person name="Martin F.M."/>
        </authorList>
    </citation>
    <scope>NUCLEOTIDE SEQUENCE</scope>
    <source>
        <strain evidence="9">Prilba</strain>
    </source>
</reference>
<evidence type="ECO:0000313" key="10">
    <source>
        <dbReference type="Proteomes" id="UP000759537"/>
    </source>
</evidence>